<dbReference type="PROSITE" id="PS51012">
    <property type="entry name" value="ABC_TM2"/>
    <property type="match status" value="1"/>
</dbReference>
<dbReference type="EMBL" id="BMZO01000003">
    <property type="protein sequence ID" value="GHC68130.1"/>
    <property type="molecule type" value="Genomic_DNA"/>
</dbReference>
<evidence type="ECO:0000256" key="7">
    <source>
        <dbReference type="ARBA" id="ARBA00023047"/>
    </source>
</evidence>
<feature type="transmembrane region" description="Helical" evidence="9">
    <location>
        <begin position="102"/>
        <end position="135"/>
    </location>
</feature>
<feature type="domain" description="ABC transmembrane type-2" evidence="10">
    <location>
        <begin position="27"/>
        <end position="254"/>
    </location>
</feature>
<reference evidence="11" key="2">
    <citation type="submission" date="2020-09" db="EMBL/GenBank/DDBJ databases">
        <authorList>
            <person name="Sun Q."/>
            <person name="Kim S."/>
        </authorList>
    </citation>
    <scope>NUCLEOTIDE SEQUENCE</scope>
    <source>
        <strain evidence="11">KCTC 42097</strain>
    </source>
</reference>
<evidence type="ECO:0000256" key="6">
    <source>
        <dbReference type="ARBA" id="ARBA00022989"/>
    </source>
</evidence>
<keyword evidence="4 9" id="KW-1003">Cell membrane</keyword>
<evidence type="ECO:0000256" key="9">
    <source>
        <dbReference type="RuleBase" id="RU361157"/>
    </source>
</evidence>
<keyword evidence="5 9" id="KW-0812">Transmembrane</keyword>
<evidence type="ECO:0000313" key="11">
    <source>
        <dbReference type="EMBL" id="GHC68130.1"/>
    </source>
</evidence>
<proteinExistence type="inferred from homology"/>
<dbReference type="GO" id="GO:0140359">
    <property type="term" value="F:ABC-type transporter activity"/>
    <property type="evidence" value="ECO:0007669"/>
    <property type="project" value="InterPro"/>
</dbReference>
<evidence type="ECO:0000256" key="5">
    <source>
        <dbReference type="ARBA" id="ARBA00022692"/>
    </source>
</evidence>
<evidence type="ECO:0000256" key="4">
    <source>
        <dbReference type="ARBA" id="ARBA00022475"/>
    </source>
</evidence>
<feature type="transmembrane region" description="Helical" evidence="9">
    <location>
        <begin position="26"/>
        <end position="51"/>
    </location>
</feature>
<feature type="transmembrane region" description="Helical" evidence="9">
    <location>
        <begin position="63"/>
        <end position="81"/>
    </location>
</feature>
<dbReference type="Proteomes" id="UP000641137">
    <property type="component" value="Unassembled WGS sequence"/>
</dbReference>
<keyword evidence="6 9" id="KW-1133">Transmembrane helix</keyword>
<dbReference type="RefSeq" id="WP_189489019.1">
    <property type="nucleotide sequence ID" value="NZ_BMZO01000003.1"/>
</dbReference>
<keyword evidence="3 9" id="KW-0813">Transport</keyword>
<dbReference type="GO" id="GO:0005886">
    <property type="term" value="C:plasma membrane"/>
    <property type="evidence" value="ECO:0007669"/>
    <property type="project" value="UniProtKB-SubCell"/>
</dbReference>
<dbReference type="InterPro" id="IPR047817">
    <property type="entry name" value="ABC2_TM_bact-type"/>
</dbReference>
<gene>
    <name evidence="11" type="ORF">GCM10010136_12930</name>
</gene>
<protein>
    <recommendedName>
        <fullName evidence="9">Transport permease protein</fullName>
    </recommendedName>
</protein>
<dbReference type="InterPro" id="IPR013525">
    <property type="entry name" value="ABC2_TM"/>
</dbReference>
<accession>A0A8J3GFQ0</accession>
<dbReference type="Pfam" id="PF01061">
    <property type="entry name" value="ABC2_membrane"/>
    <property type="match status" value="1"/>
</dbReference>
<keyword evidence="7" id="KW-0762">Sugar transport</keyword>
<feature type="transmembrane region" description="Helical" evidence="9">
    <location>
        <begin position="230"/>
        <end position="251"/>
    </location>
</feature>
<evidence type="ECO:0000259" key="10">
    <source>
        <dbReference type="PROSITE" id="PS51012"/>
    </source>
</evidence>
<keyword evidence="7" id="KW-0625">Polysaccharide transport</keyword>
<comment type="caution">
    <text evidence="11">The sequence shown here is derived from an EMBL/GenBank/DDBJ whole genome shotgun (WGS) entry which is preliminary data.</text>
</comment>
<dbReference type="AlphaFoldDB" id="A0A8J3GFQ0"/>
<keyword evidence="8 9" id="KW-0472">Membrane</keyword>
<comment type="subcellular location">
    <subcellularLocation>
        <location evidence="9">Cell inner membrane</location>
        <topology evidence="9">Multi-pass membrane protein</topology>
    </subcellularLocation>
    <subcellularLocation>
        <location evidence="1">Cell membrane</location>
        <topology evidence="1">Multi-pass membrane protein</topology>
    </subcellularLocation>
</comment>
<organism evidence="11 12">
    <name type="scientific">Limoniibacter endophyticus</name>
    <dbReference type="NCBI Taxonomy" id="1565040"/>
    <lineage>
        <taxon>Bacteria</taxon>
        <taxon>Pseudomonadati</taxon>
        <taxon>Pseudomonadota</taxon>
        <taxon>Alphaproteobacteria</taxon>
        <taxon>Hyphomicrobiales</taxon>
        <taxon>Bartonellaceae</taxon>
        <taxon>Limoniibacter</taxon>
    </lineage>
</organism>
<feature type="transmembrane region" description="Helical" evidence="9">
    <location>
        <begin position="141"/>
        <end position="164"/>
    </location>
</feature>
<evidence type="ECO:0000256" key="8">
    <source>
        <dbReference type="ARBA" id="ARBA00023136"/>
    </source>
</evidence>
<reference evidence="11" key="1">
    <citation type="journal article" date="2014" name="Int. J. Syst. Evol. Microbiol.">
        <title>Complete genome sequence of Corynebacterium casei LMG S-19264T (=DSM 44701T), isolated from a smear-ripened cheese.</title>
        <authorList>
            <consortium name="US DOE Joint Genome Institute (JGI-PGF)"/>
            <person name="Walter F."/>
            <person name="Albersmeier A."/>
            <person name="Kalinowski J."/>
            <person name="Ruckert C."/>
        </authorList>
    </citation>
    <scope>NUCLEOTIDE SEQUENCE</scope>
    <source>
        <strain evidence="11">KCTC 42097</strain>
    </source>
</reference>
<dbReference type="PANTHER" id="PTHR30413">
    <property type="entry name" value="INNER MEMBRANE TRANSPORT PERMEASE"/>
    <property type="match status" value="1"/>
</dbReference>
<sequence>MAFTHHLSLIRRLTRREFDQRFKGSFLGWFWAIIVPLAMLAVYSLVFGSILGSRWPQPEDATTQFPFPMLLFVGLIVFGLFSEPFNRAPSLILENSSYVKKVVFPLEILPVVAVIGALINSGISFIAFFLIYFGLFGIPPYTALLLPISLLPLVLFTLGVSYFLSSVGVFLRDVRHITAPLSTAMLFLSAIFYDPESVPEAYRWLLYLNPLTPAALQARDLLFWGKIPSLFEFAVSLLFSLLVFSLGLEWFKRTKKAFSDVI</sequence>
<evidence type="ECO:0000256" key="2">
    <source>
        <dbReference type="ARBA" id="ARBA00007783"/>
    </source>
</evidence>
<name>A0A8J3GFQ0_9HYPH</name>
<dbReference type="GO" id="GO:0015774">
    <property type="term" value="P:polysaccharide transport"/>
    <property type="evidence" value="ECO:0007669"/>
    <property type="project" value="UniProtKB-KW"/>
</dbReference>
<feature type="transmembrane region" description="Helical" evidence="9">
    <location>
        <begin position="176"/>
        <end position="193"/>
    </location>
</feature>
<dbReference type="PANTHER" id="PTHR30413:SF10">
    <property type="entry name" value="CAPSULE POLYSACCHARIDE EXPORT INNER-MEMBRANE PROTEIN CTRC"/>
    <property type="match status" value="1"/>
</dbReference>
<dbReference type="GO" id="GO:0015920">
    <property type="term" value="P:lipopolysaccharide transport"/>
    <property type="evidence" value="ECO:0007669"/>
    <property type="project" value="TreeGrafter"/>
</dbReference>
<evidence type="ECO:0000256" key="3">
    <source>
        <dbReference type="ARBA" id="ARBA00022448"/>
    </source>
</evidence>
<evidence type="ECO:0000256" key="1">
    <source>
        <dbReference type="ARBA" id="ARBA00004651"/>
    </source>
</evidence>
<comment type="similarity">
    <text evidence="2 9">Belongs to the ABC-2 integral membrane protein family.</text>
</comment>
<keyword evidence="12" id="KW-1185">Reference proteome</keyword>
<evidence type="ECO:0000313" key="12">
    <source>
        <dbReference type="Proteomes" id="UP000641137"/>
    </source>
</evidence>